<dbReference type="InterPro" id="IPR039420">
    <property type="entry name" value="WalR-like"/>
</dbReference>
<dbReference type="CDD" id="cd01949">
    <property type="entry name" value="GGDEF"/>
    <property type="match status" value="1"/>
</dbReference>
<name>A0A433VLL4_9CYAN</name>
<dbReference type="PROSITE" id="PS50887">
    <property type="entry name" value="GGDEF"/>
    <property type="match status" value="1"/>
</dbReference>
<dbReference type="GO" id="GO:0032993">
    <property type="term" value="C:protein-DNA complex"/>
    <property type="evidence" value="ECO:0007669"/>
    <property type="project" value="TreeGrafter"/>
</dbReference>
<dbReference type="AlphaFoldDB" id="A0A433VLL4"/>
<feature type="domain" description="OmpR/PhoB-type" evidence="13">
    <location>
        <begin position="124"/>
        <end position="223"/>
    </location>
</feature>
<dbReference type="SMART" id="SM00448">
    <property type="entry name" value="REC"/>
    <property type="match status" value="2"/>
</dbReference>
<dbReference type="PROSITE" id="PS50110">
    <property type="entry name" value="RESPONSE_REGULATORY"/>
    <property type="match status" value="2"/>
</dbReference>
<evidence type="ECO:0000313" key="15">
    <source>
        <dbReference type="Proteomes" id="UP000271624"/>
    </source>
</evidence>
<reference evidence="14" key="2">
    <citation type="journal article" date="2019" name="Genome Biol. Evol.">
        <title>Day and night: Metabolic profiles and evolutionary relationships of six axenic non-marine cyanobacteria.</title>
        <authorList>
            <person name="Will S.E."/>
            <person name="Henke P."/>
            <person name="Boedeker C."/>
            <person name="Huang S."/>
            <person name="Brinkmann H."/>
            <person name="Rohde M."/>
            <person name="Jarek M."/>
            <person name="Friedl T."/>
            <person name="Seufert S."/>
            <person name="Schumacher M."/>
            <person name="Overmann J."/>
            <person name="Neumann-Schaal M."/>
            <person name="Petersen J."/>
        </authorList>
    </citation>
    <scope>NUCLEOTIDE SEQUENCE [LARGE SCALE GENOMIC DNA]</scope>
    <source>
        <strain evidence="14">PCC 7102</strain>
    </source>
</reference>
<dbReference type="SUPFAM" id="SSF52172">
    <property type="entry name" value="CheY-like"/>
    <property type="match status" value="2"/>
</dbReference>
<dbReference type="Gene3D" id="1.20.120.160">
    <property type="entry name" value="HPT domain"/>
    <property type="match status" value="1"/>
</dbReference>
<dbReference type="PROSITE" id="PS51755">
    <property type="entry name" value="OMPR_PHOB"/>
    <property type="match status" value="1"/>
</dbReference>
<dbReference type="PROSITE" id="PS50894">
    <property type="entry name" value="HPT"/>
    <property type="match status" value="1"/>
</dbReference>
<protein>
    <submittedName>
        <fullName evidence="14">Transcriptional regulator</fullName>
    </submittedName>
</protein>
<evidence type="ECO:0000256" key="4">
    <source>
        <dbReference type="ARBA" id="ARBA00023125"/>
    </source>
</evidence>
<evidence type="ECO:0000313" key="14">
    <source>
        <dbReference type="EMBL" id="RUT07043.1"/>
    </source>
</evidence>
<dbReference type="Gene3D" id="1.10.10.10">
    <property type="entry name" value="Winged helix-like DNA-binding domain superfamily/Winged helix DNA-binding domain"/>
    <property type="match status" value="1"/>
</dbReference>
<gene>
    <name evidence="14" type="ORF">DSM106972_023040</name>
</gene>
<dbReference type="CDD" id="cd00088">
    <property type="entry name" value="HPT"/>
    <property type="match status" value="1"/>
</dbReference>
<dbReference type="SMART" id="SM00862">
    <property type="entry name" value="Trans_reg_C"/>
    <property type="match status" value="1"/>
</dbReference>
<evidence type="ECO:0000256" key="8">
    <source>
        <dbReference type="PROSITE-ProRule" id="PRU01091"/>
    </source>
</evidence>
<dbReference type="InterPro" id="IPR001867">
    <property type="entry name" value="OmpR/PhoB-type_DNA-bd"/>
</dbReference>
<dbReference type="PANTHER" id="PTHR48111:SF15">
    <property type="entry name" value="OMPR SUBFAMILY"/>
    <property type="match status" value="1"/>
</dbReference>
<evidence type="ECO:0000259" key="11">
    <source>
        <dbReference type="PROSITE" id="PS50887"/>
    </source>
</evidence>
<evidence type="ECO:0000256" key="5">
    <source>
        <dbReference type="ARBA" id="ARBA00023163"/>
    </source>
</evidence>
<dbReference type="SUPFAM" id="SSF55073">
    <property type="entry name" value="Nucleotide cyclase"/>
    <property type="match status" value="1"/>
</dbReference>
<dbReference type="RefSeq" id="WP_127080901.1">
    <property type="nucleotide sequence ID" value="NZ_RSCL01000005.1"/>
</dbReference>
<feature type="domain" description="Response regulatory" evidence="10">
    <location>
        <begin position="2"/>
        <end position="116"/>
    </location>
</feature>
<proteinExistence type="predicted"/>
<feature type="compositionally biased region" description="Low complexity" evidence="9">
    <location>
        <begin position="237"/>
        <end position="253"/>
    </location>
</feature>
<dbReference type="Pfam" id="PF00486">
    <property type="entry name" value="Trans_reg_C"/>
    <property type="match status" value="1"/>
</dbReference>
<dbReference type="InterPro" id="IPR001789">
    <property type="entry name" value="Sig_transdc_resp-reg_receiver"/>
</dbReference>
<dbReference type="OrthoDB" id="442759at2"/>
<dbReference type="InterPro" id="IPR043128">
    <property type="entry name" value="Rev_trsase/Diguanyl_cyclase"/>
</dbReference>
<evidence type="ECO:0000259" key="12">
    <source>
        <dbReference type="PROSITE" id="PS50894"/>
    </source>
</evidence>
<dbReference type="NCBIfam" id="TIGR00254">
    <property type="entry name" value="GGDEF"/>
    <property type="match status" value="1"/>
</dbReference>
<dbReference type="SMART" id="SM00267">
    <property type="entry name" value="GGDEF"/>
    <property type="match status" value="1"/>
</dbReference>
<dbReference type="InterPro" id="IPR011006">
    <property type="entry name" value="CheY-like_superfamily"/>
</dbReference>
<dbReference type="Pfam" id="PF01627">
    <property type="entry name" value="Hpt"/>
    <property type="match status" value="1"/>
</dbReference>
<evidence type="ECO:0000256" key="7">
    <source>
        <dbReference type="PROSITE-ProRule" id="PRU00169"/>
    </source>
</evidence>
<dbReference type="Gene3D" id="6.10.250.690">
    <property type="match status" value="1"/>
</dbReference>
<feature type="region of interest" description="Disordered" evidence="9">
    <location>
        <begin position="229"/>
        <end position="254"/>
    </location>
</feature>
<feature type="modified residue" description="4-aspartylphosphate" evidence="7">
    <location>
        <position position="441"/>
    </location>
</feature>
<dbReference type="Gene3D" id="3.40.50.2300">
    <property type="match status" value="2"/>
</dbReference>
<dbReference type="GO" id="GO:0005829">
    <property type="term" value="C:cytosol"/>
    <property type="evidence" value="ECO:0007669"/>
    <property type="project" value="TreeGrafter"/>
</dbReference>
<evidence type="ECO:0000256" key="2">
    <source>
        <dbReference type="ARBA" id="ARBA00023012"/>
    </source>
</evidence>
<dbReference type="SUPFAM" id="SSF47226">
    <property type="entry name" value="Histidine-containing phosphotransfer domain, HPT domain"/>
    <property type="match status" value="1"/>
</dbReference>
<evidence type="ECO:0000256" key="1">
    <source>
        <dbReference type="ARBA" id="ARBA00022553"/>
    </source>
</evidence>
<keyword evidence="4 8" id="KW-0238">DNA-binding</keyword>
<dbReference type="InterPro" id="IPR008207">
    <property type="entry name" value="Sig_transdc_His_kin_Hpt_dom"/>
</dbReference>
<feature type="modified residue" description="Phosphohistidine" evidence="6">
    <location>
        <position position="303"/>
    </location>
</feature>
<organism evidence="14 15">
    <name type="scientific">Dulcicalothrix desertica PCC 7102</name>
    <dbReference type="NCBI Taxonomy" id="232991"/>
    <lineage>
        <taxon>Bacteria</taxon>
        <taxon>Bacillati</taxon>
        <taxon>Cyanobacteriota</taxon>
        <taxon>Cyanophyceae</taxon>
        <taxon>Nostocales</taxon>
        <taxon>Calotrichaceae</taxon>
        <taxon>Dulcicalothrix</taxon>
    </lineage>
</organism>
<feature type="domain" description="Response regulatory" evidence="10">
    <location>
        <begin position="392"/>
        <end position="508"/>
    </location>
</feature>
<dbReference type="EMBL" id="RSCL01000005">
    <property type="protein sequence ID" value="RUT07043.1"/>
    <property type="molecule type" value="Genomic_DNA"/>
</dbReference>
<keyword evidence="2" id="KW-0902">Two-component regulatory system</keyword>
<dbReference type="PANTHER" id="PTHR48111">
    <property type="entry name" value="REGULATOR OF RPOS"/>
    <property type="match status" value="1"/>
</dbReference>
<dbReference type="Pfam" id="PF00990">
    <property type="entry name" value="GGDEF"/>
    <property type="match status" value="1"/>
</dbReference>
<sequence length="667" mass="74484">MRILVVEDDELIVQSLVATLTQSHHTVDTTSDGVSGLEFTQVCNYDLIVLDVMLPKLDGISLCRQIRASGASVPIILLTAQDSSNNKIIGLDAGADDYITKPFNLQELTARIRALLRRGNTLVRTQLEWENLRLDPSSCEVTYNDQLIRLTPKEYSLLELFLRNPARTFSSGAIIDHLWSLEETPGEDTVRAHMKGLRQKLRFSGVTNDPIENVYGIGYRLKSLLDEKKKKPKSKKPLQNTTSNQTTISNPPSIKQSQQISAIWQRSQEKLSNRVTNIELAVAALLQGVPDSEMINNAYQDAHKLAGSLGMFGFECASRLSSQIEQLLQVATSLSHSSKLHLSELVVSLRQELQQASTINSGAEVKNKPLQGHLNDFTELTTRLQQSQSSARVLIVDDDMNILETLSEILKPWGLEITTLDNPLQFWDTLIATAPDLVVLDVEMPSISGIELCQQLRNDPIHSGLPVLFLTAHSSSDIMLRVFAAGADDYVTKPVVGPEIVARILNRIERTRLLRNFAQIDPLTGLVNRQKLKSEINQLLKEAQCHNQALYLVALQINNLQQINDKHNHSIGDQVLSLTGKVLKQTFNQQVVCRWAGAEFILCLYKTPLEESKNLIFNCIRDIKEKVLNINKGQEVEVSINMGISQYSQDGTNLEALYHMATSRCKG</sequence>
<dbReference type="InterPro" id="IPR000160">
    <property type="entry name" value="GGDEF_dom"/>
</dbReference>
<dbReference type="Proteomes" id="UP000271624">
    <property type="component" value="Unassembled WGS sequence"/>
</dbReference>
<accession>A0A433VLL4</accession>
<feature type="DNA-binding region" description="OmpR/PhoB-type" evidence="8">
    <location>
        <begin position="124"/>
        <end position="223"/>
    </location>
</feature>
<dbReference type="CDD" id="cd00383">
    <property type="entry name" value="trans_reg_C"/>
    <property type="match status" value="1"/>
</dbReference>
<evidence type="ECO:0000256" key="6">
    <source>
        <dbReference type="PROSITE-ProRule" id="PRU00110"/>
    </source>
</evidence>
<dbReference type="Gene3D" id="3.30.70.270">
    <property type="match status" value="1"/>
</dbReference>
<dbReference type="Pfam" id="PF00072">
    <property type="entry name" value="Response_reg"/>
    <property type="match status" value="2"/>
</dbReference>
<dbReference type="InterPro" id="IPR029787">
    <property type="entry name" value="Nucleotide_cyclase"/>
</dbReference>
<dbReference type="InterPro" id="IPR036641">
    <property type="entry name" value="HPT_dom_sf"/>
</dbReference>
<comment type="caution">
    <text evidence="14">The sequence shown here is derived from an EMBL/GenBank/DDBJ whole genome shotgun (WGS) entry which is preliminary data.</text>
</comment>
<keyword evidence="15" id="KW-1185">Reference proteome</keyword>
<dbReference type="GO" id="GO:0000156">
    <property type="term" value="F:phosphorelay response regulator activity"/>
    <property type="evidence" value="ECO:0007669"/>
    <property type="project" value="TreeGrafter"/>
</dbReference>
<keyword evidence="5" id="KW-0804">Transcription</keyword>
<evidence type="ECO:0000256" key="9">
    <source>
        <dbReference type="SAM" id="MobiDB-lite"/>
    </source>
</evidence>
<keyword evidence="1 7" id="KW-0597">Phosphoprotein</keyword>
<evidence type="ECO:0000256" key="3">
    <source>
        <dbReference type="ARBA" id="ARBA00023015"/>
    </source>
</evidence>
<dbReference type="CDD" id="cd17574">
    <property type="entry name" value="REC_OmpR"/>
    <property type="match status" value="1"/>
</dbReference>
<feature type="domain" description="GGDEF" evidence="11">
    <location>
        <begin position="548"/>
        <end position="667"/>
    </location>
</feature>
<evidence type="ECO:0000259" key="10">
    <source>
        <dbReference type="PROSITE" id="PS50110"/>
    </source>
</evidence>
<evidence type="ECO:0000259" key="13">
    <source>
        <dbReference type="PROSITE" id="PS51755"/>
    </source>
</evidence>
<dbReference type="GO" id="GO:0000976">
    <property type="term" value="F:transcription cis-regulatory region binding"/>
    <property type="evidence" value="ECO:0007669"/>
    <property type="project" value="TreeGrafter"/>
</dbReference>
<dbReference type="InterPro" id="IPR036388">
    <property type="entry name" value="WH-like_DNA-bd_sf"/>
</dbReference>
<feature type="modified residue" description="4-aspartylphosphate" evidence="7">
    <location>
        <position position="51"/>
    </location>
</feature>
<dbReference type="GO" id="GO:0006355">
    <property type="term" value="P:regulation of DNA-templated transcription"/>
    <property type="evidence" value="ECO:0007669"/>
    <property type="project" value="InterPro"/>
</dbReference>
<reference evidence="14" key="1">
    <citation type="submission" date="2018-12" db="EMBL/GenBank/DDBJ databases">
        <authorList>
            <person name="Will S."/>
            <person name="Neumann-Schaal M."/>
            <person name="Henke P."/>
        </authorList>
    </citation>
    <scope>NUCLEOTIDE SEQUENCE</scope>
    <source>
        <strain evidence="14">PCC 7102</strain>
    </source>
</reference>
<feature type="domain" description="HPt" evidence="12">
    <location>
        <begin position="263"/>
        <end position="363"/>
    </location>
</feature>
<keyword evidence="3" id="KW-0805">Transcription regulation</keyword>
<dbReference type="FunFam" id="3.40.50.2300:FF:000002">
    <property type="entry name" value="DNA-binding response regulator PhoP"/>
    <property type="match status" value="1"/>
</dbReference>